<dbReference type="RefSeq" id="WP_179455469.1">
    <property type="nucleotide sequence ID" value="NZ_BAAAPX010000001.1"/>
</dbReference>
<feature type="domain" description="Flavin reductase like" evidence="2">
    <location>
        <begin position="27"/>
        <end position="171"/>
    </location>
</feature>
<keyword evidence="1" id="KW-0560">Oxidoreductase</keyword>
<reference evidence="3 4" key="1">
    <citation type="submission" date="2020-07" db="EMBL/GenBank/DDBJ databases">
        <title>Sequencing the genomes of 1000 actinobacteria strains.</title>
        <authorList>
            <person name="Klenk H.-P."/>
        </authorList>
    </citation>
    <scope>NUCLEOTIDE SEQUENCE [LARGE SCALE GENOMIC DNA]</scope>
    <source>
        <strain evidence="3 4">DSM 23871</strain>
    </source>
</reference>
<protein>
    <submittedName>
        <fullName evidence="3">Flavin reductase (DIM6/NTAB) family NADH-FMN oxidoreductase RutF</fullName>
    </submittedName>
</protein>
<gene>
    <name evidence="3" type="ORF">BJ963_001334</name>
</gene>
<dbReference type="Gene3D" id="2.30.110.10">
    <property type="entry name" value="Electron Transport, Fmn-binding Protein, Chain A"/>
    <property type="match status" value="1"/>
</dbReference>
<dbReference type="InterPro" id="IPR012349">
    <property type="entry name" value="Split_barrel_FMN-bd"/>
</dbReference>
<dbReference type="EMBL" id="JACCBJ010000001">
    <property type="protein sequence ID" value="NYD73815.1"/>
    <property type="molecule type" value="Genomic_DNA"/>
</dbReference>
<comment type="caution">
    <text evidence="3">The sequence shown here is derived from an EMBL/GenBank/DDBJ whole genome shotgun (WGS) entry which is preliminary data.</text>
</comment>
<dbReference type="SMART" id="SM00903">
    <property type="entry name" value="Flavin_Reduct"/>
    <property type="match status" value="1"/>
</dbReference>
<evidence type="ECO:0000313" key="4">
    <source>
        <dbReference type="Proteomes" id="UP000589620"/>
    </source>
</evidence>
<name>A0A852SYM9_9MICO</name>
<dbReference type="GO" id="GO:0010181">
    <property type="term" value="F:FMN binding"/>
    <property type="evidence" value="ECO:0007669"/>
    <property type="project" value="InterPro"/>
</dbReference>
<dbReference type="InterPro" id="IPR002563">
    <property type="entry name" value="Flavin_Rdtase-like_dom"/>
</dbReference>
<dbReference type="Pfam" id="PF01613">
    <property type="entry name" value="Flavin_Reduct"/>
    <property type="match status" value="1"/>
</dbReference>
<dbReference type="PANTHER" id="PTHR30466:SF1">
    <property type="entry name" value="FMN REDUCTASE (NADH) RUTF"/>
    <property type="match status" value="1"/>
</dbReference>
<sequence>MNSASPDPTDGAIGDATPDLAAFRQTFRRHAAGVAIVTAQREDGTPVGFTVTSLASLAAVPPLATFNMALSASSWPAIAETDRVVIHTLGVRNRDVAQTLSGDNSQRFIGDHWYRGPHGLPVIKDTTAWMVGRIIERVQVHQSAVVIVQIEQGGLGEDDAPLVYHERTYWRPGTPV</sequence>
<evidence type="ECO:0000256" key="1">
    <source>
        <dbReference type="ARBA" id="ARBA00023002"/>
    </source>
</evidence>
<dbReference type="PANTHER" id="PTHR30466">
    <property type="entry name" value="FLAVIN REDUCTASE"/>
    <property type="match status" value="1"/>
</dbReference>
<proteinExistence type="predicted"/>
<dbReference type="InterPro" id="IPR050268">
    <property type="entry name" value="NADH-dep_flavin_reductase"/>
</dbReference>
<dbReference type="SUPFAM" id="SSF50475">
    <property type="entry name" value="FMN-binding split barrel"/>
    <property type="match status" value="1"/>
</dbReference>
<dbReference type="AlphaFoldDB" id="A0A852SYM9"/>
<keyword evidence="4" id="KW-1185">Reference proteome</keyword>
<dbReference type="Proteomes" id="UP000589620">
    <property type="component" value="Unassembled WGS sequence"/>
</dbReference>
<accession>A0A852SYM9</accession>
<dbReference type="GO" id="GO:0006208">
    <property type="term" value="P:pyrimidine nucleobase catabolic process"/>
    <property type="evidence" value="ECO:0007669"/>
    <property type="project" value="TreeGrafter"/>
</dbReference>
<evidence type="ECO:0000259" key="2">
    <source>
        <dbReference type="SMART" id="SM00903"/>
    </source>
</evidence>
<dbReference type="GO" id="GO:0042602">
    <property type="term" value="F:riboflavin reductase (NADPH) activity"/>
    <property type="evidence" value="ECO:0007669"/>
    <property type="project" value="TreeGrafter"/>
</dbReference>
<evidence type="ECO:0000313" key="3">
    <source>
        <dbReference type="EMBL" id="NYD73815.1"/>
    </source>
</evidence>
<organism evidence="3 4">
    <name type="scientific">Leifsonia soli</name>
    <dbReference type="NCBI Taxonomy" id="582665"/>
    <lineage>
        <taxon>Bacteria</taxon>
        <taxon>Bacillati</taxon>
        <taxon>Actinomycetota</taxon>
        <taxon>Actinomycetes</taxon>
        <taxon>Micrococcales</taxon>
        <taxon>Microbacteriaceae</taxon>
        <taxon>Leifsonia</taxon>
    </lineage>
</organism>